<comment type="caution">
    <text evidence="2">The sequence shown here is derived from an EMBL/GenBank/DDBJ whole genome shotgun (WGS) entry which is preliminary data.</text>
</comment>
<dbReference type="Proteomes" id="UP001642540">
    <property type="component" value="Unassembled WGS sequence"/>
</dbReference>
<protein>
    <submittedName>
        <fullName evidence="2">Uncharacterized protein</fullName>
    </submittedName>
</protein>
<sequence length="208" mass="22526">MRSAIIQVALLVYSGLAISTATKSSHGLEETRVKKNANRKIQSTLSFVMKPLGLIECQGANAEMAGNFFEQILGKDINYNSSDYICGPTCKGSCIPRPADIGIPPSSYPFGCNCTLPGCDANGPIVAPMARPYFKLACKRDTRCSCFGMGPGRFTGYSCQWINTISGSPITYAENSSTLPGSLGRPPVHRPSRFPNFFPIRYCSCCMH</sequence>
<name>A0ABP1R162_9HEXA</name>
<dbReference type="EMBL" id="CAXLJM020000049">
    <property type="protein sequence ID" value="CAL8113331.1"/>
    <property type="molecule type" value="Genomic_DNA"/>
</dbReference>
<feature type="chain" id="PRO_5047044756" evidence="1">
    <location>
        <begin position="18"/>
        <end position="208"/>
    </location>
</feature>
<reference evidence="2 3" key="1">
    <citation type="submission" date="2024-08" db="EMBL/GenBank/DDBJ databases">
        <authorList>
            <person name="Cucini C."/>
            <person name="Frati F."/>
        </authorList>
    </citation>
    <scope>NUCLEOTIDE SEQUENCE [LARGE SCALE GENOMIC DNA]</scope>
</reference>
<organism evidence="2 3">
    <name type="scientific">Orchesella dallaii</name>
    <dbReference type="NCBI Taxonomy" id="48710"/>
    <lineage>
        <taxon>Eukaryota</taxon>
        <taxon>Metazoa</taxon>
        <taxon>Ecdysozoa</taxon>
        <taxon>Arthropoda</taxon>
        <taxon>Hexapoda</taxon>
        <taxon>Collembola</taxon>
        <taxon>Entomobryomorpha</taxon>
        <taxon>Entomobryoidea</taxon>
        <taxon>Orchesellidae</taxon>
        <taxon>Orchesellinae</taxon>
        <taxon>Orchesella</taxon>
    </lineage>
</organism>
<proteinExistence type="predicted"/>
<evidence type="ECO:0000313" key="3">
    <source>
        <dbReference type="Proteomes" id="UP001642540"/>
    </source>
</evidence>
<gene>
    <name evidence="2" type="ORF">ODALV1_LOCUS15982</name>
</gene>
<accession>A0ABP1R162</accession>
<keyword evidence="1" id="KW-0732">Signal</keyword>
<feature type="signal peptide" evidence="1">
    <location>
        <begin position="1"/>
        <end position="17"/>
    </location>
</feature>
<keyword evidence="3" id="KW-1185">Reference proteome</keyword>
<evidence type="ECO:0000313" key="2">
    <source>
        <dbReference type="EMBL" id="CAL8113331.1"/>
    </source>
</evidence>
<evidence type="ECO:0000256" key="1">
    <source>
        <dbReference type="SAM" id="SignalP"/>
    </source>
</evidence>